<evidence type="ECO:0000313" key="3">
    <source>
        <dbReference type="EMBL" id="QDT15714.1"/>
    </source>
</evidence>
<dbReference type="RefSeq" id="WP_145358622.1">
    <property type="nucleotide sequence ID" value="NZ_CP036265.1"/>
</dbReference>
<reference evidence="3 4" key="1">
    <citation type="submission" date="2019-02" db="EMBL/GenBank/DDBJ databases">
        <title>Deep-cultivation of Planctomycetes and their phenomic and genomic characterization uncovers novel biology.</title>
        <authorList>
            <person name="Wiegand S."/>
            <person name="Jogler M."/>
            <person name="Boedeker C."/>
            <person name="Pinto D."/>
            <person name="Vollmers J."/>
            <person name="Rivas-Marin E."/>
            <person name="Kohn T."/>
            <person name="Peeters S.H."/>
            <person name="Heuer A."/>
            <person name="Rast P."/>
            <person name="Oberbeckmann S."/>
            <person name="Bunk B."/>
            <person name="Jeske O."/>
            <person name="Meyerdierks A."/>
            <person name="Storesund J.E."/>
            <person name="Kallscheuer N."/>
            <person name="Luecker S."/>
            <person name="Lage O.M."/>
            <person name="Pohl T."/>
            <person name="Merkel B.J."/>
            <person name="Hornburger P."/>
            <person name="Mueller R.-W."/>
            <person name="Bruemmer F."/>
            <person name="Labrenz M."/>
            <person name="Spormann A.M."/>
            <person name="Op den Camp H."/>
            <person name="Overmann J."/>
            <person name="Amann R."/>
            <person name="Jetten M.S.M."/>
            <person name="Mascher T."/>
            <person name="Medema M.H."/>
            <person name="Devos D.P."/>
            <person name="Kaster A.-K."/>
            <person name="Ovreas L."/>
            <person name="Rohde M."/>
            <person name="Galperin M.Y."/>
            <person name="Jogler C."/>
        </authorList>
    </citation>
    <scope>NUCLEOTIDE SEQUENCE [LARGE SCALE GENOMIC DNA]</scope>
    <source>
        <strain evidence="3 4">CA12</strain>
    </source>
</reference>
<evidence type="ECO:0000313" key="4">
    <source>
        <dbReference type="Proteomes" id="UP000318741"/>
    </source>
</evidence>
<keyword evidence="2" id="KW-0732">Signal</keyword>
<name>A0A517P8M0_9PLAN</name>
<gene>
    <name evidence="3" type="ORF">CA12_18040</name>
</gene>
<feature type="chain" id="PRO_5021769246" evidence="2">
    <location>
        <begin position="36"/>
        <end position="232"/>
    </location>
</feature>
<protein>
    <submittedName>
        <fullName evidence="3">Uncharacterized protein</fullName>
    </submittedName>
</protein>
<organism evidence="3 4">
    <name type="scientific">Alienimonas californiensis</name>
    <dbReference type="NCBI Taxonomy" id="2527989"/>
    <lineage>
        <taxon>Bacteria</taxon>
        <taxon>Pseudomonadati</taxon>
        <taxon>Planctomycetota</taxon>
        <taxon>Planctomycetia</taxon>
        <taxon>Planctomycetales</taxon>
        <taxon>Planctomycetaceae</taxon>
        <taxon>Alienimonas</taxon>
    </lineage>
</organism>
<dbReference type="KEGG" id="acaf:CA12_18040"/>
<feature type="compositionally biased region" description="Pro residues" evidence="1">
    <location>
        <begin position="203"/>
        <end position="213"/>
    </location>
</feature>
<evidence type="ECO:0000256" key="2">
    <source>
        <dbReference type="SAM" id="SignalP"/>
    </source>
</evidence>
<dbReference type="AlphaFoldDB" id="A0A517P8M0"/>
<keyword evidence="4" id="KW-1185">Reference proteome</keyword>
<feature type="region of interest" description="Disordered" evidence="1">
    <location>
        <begin position="190"/>
        <end position="232"/>
    </location>
</feature>
<feature type="compositionally biased region" description="Low complexity" evidence="1">
    <location>
        <begin position="190"/>
        <end position="200"/>
    </location>
</feature>
<accession>A0A517P8M0</accession>
<proteinExistence type="predicted"/>
<dbReference type="Proteomes" id="UP000318741">
    <property type="component" value="Chromosome"/>
</dbReference>
<feature type="signal peptide" evidence="2">
    <location>
        <begin position="1"/>
        <end position="35"/>
    </location>
</feature>
<dbReference type="EMBL" id="CP036265">
    <property type="protein sequence ID" value="QDT15714.1"/>
    <property type="molecule type" value="Genomic_DNA"/>
</dbReference>
<evidence type="ECO:0000256" key="1">
    <source>
        <dbReference type="SAM" id="MobiDB-lite"/>
    </source>
</evidence>
<sequence length="232" mass="23714" precursor="true">MFVRPFQTLRSTSRAAWSAGAAALLAAVLGPAALAGPPCDADRDLCRDACRRPARYACRVTVESEPIEKECYLIESEAVCVPPIATSPFDCVRDLFCGKKSHGRGCGADGCTTAGCDGCGPHACGARKAGWLANLCNHGRGCGGGIRCVNTLDVHEYECGERCVCKWSAVPVGACRDACGRAAGPAPAYAAPAPHGAADGSVPPAPAPTPAPPTVSFDLPTLEAAADADADE</sequence>